<organism evidence="2 3">
    <name type="scientific">Zwartia hollandica</name>
    <dbReference type="NCBI Taxonomy" id="324606"/>
    <lineage>
        <taxon>Bacteria</taxon>
        <taxon>Pseudomonadati</taxon>
        <taxon>Pseudomonadota</taxon>
        <taxon>Betaproteobacteria</taxon>
        <taxon>Burkholderiales</taxon>
        <taxon>Alcaligenaceae</taxon>
        <taxon>Zwartia</taxon>
    </lineage>
</organism>
<dbReference type="PANTHER" id="PTHR40265">
    <property type="entry name" value="BLL2707 PROTEIN"/>
    <property type="match status" value="1"/>
</dbReference>
<feature type="domain" description="Glyoxalase-like" evidence="1">
    <location>
        <begin position="9"/>
        <end position="185"/>
    </location>
</feature>
<dbReference type="SUPFAM" id="SSF54593">
    <property type="entry name" value="Glyoxalase/Bleomycin resistance protein/Dihydroxybiphenyl dioxygenase"/>
    <property type="match status" value="1"/>
</dbReference>
<evidence type="ECO:0000259" key="1">
    <source>
        <dbReference type="Pfam" id="PF13468"/>
    </source>
</evidence>
<dbReference type="Gene3D" id="3.10.180.10">
    <property type="entry name" value="2,3-Dihydroxybiphenyl 1,2-Dioxygenase, domain 1"/>
    <property type="match status" value="1"/>
</dbReference>
<proteinExistence type="predicted"/>
<dbReference type="PANTHER" id="PTHR40265:SF1">
    <property type="entry name" value="GLYOXALASE-LIKE DOMAIN-CONTAINING PROTEIN"/>
    <property type="match status" value="1"/>
</dbReference>
<dbReference type="Pfam" id="PF13468">
    <property type="entry name" value="Glyoxalase_3"/>
    <property type="match status" value="1"/>
</dbReference>
<protein>
    <submittedName>
        <fullName evidence="2">VOC family protein</fullName>
    </submittedName>
</protein>
<dbReference type="InterPro" id="IPR029068">
    <property type="entry name" value="Glyas_Bleomycin-R_OHBP_Dase"/>
</dbReference>
<keyword evidence="3" id="KW-1185">Reference proteome</keyword>
<evidence type="ECO:0000313" key="3">
    <source>
        <dbReference type="Proteomes" id="UP000739565"/>
    </source>
</evidence>
<sequence>MSLAQNLSLDHLVINVHYDMDRAQRIFEHLGFYLTTRGFHSLGSINHLMTFDTDYLELVGVPTDSVKVRREILQSPQGLDGLVFKTANASKTYQAIKTQGFALTEVQTFGRPVELAGKVKDAKFKTTRLQPGQFEAGRLYYCQHLTPELVWRPEWQSHPNTSHAIAAILIVDPKPRAQAKRYAALANAFVRRGQHGESRVTCQDFELVFVTENEYRALYGTHACSGKGRKSFFGAMALFARDLCQVREFIIQAVDKNAGIQWTDHGDRITLSLTQYEVVIDFIQSE</sequence>
<dbReference type="InterPro" id="IPR025870">
    <property type="entry name" value="Glyoxalase-like_dom"/>
</dbReference>
<comment type="caution">
    <text evidence="2">The sequence shown here is derived from an EMBL/GenBank/DDBJ whole genome shotgun (WGS) entry which is preliminary data.</text>
</comment>
<accession>A0A953T3U5</accession>
<dbReference type="RefSeq" id="WP_259659509.1">
    <property type="nucleotide sequence ID" value="NZ_JAHXRI010000001.1"/>
</dbReference>
<dbReference type="EMBL" id="JAHXRI010000001">
    <property type="protein sequence ID" value="MBZ1349087.1"/>
    <property type="molecule type" value="Genomic_DNA"/>
</dbReference>
<gene>
    <name evidence="2" type="ORF">KZZ10_00365</name>
</gene>
<evidence type="ECO:0000313" key="2">
    <source>
        <dbReference type="EMBL" id="MBZ1349087.1"/>
    </source>
</evidence>
<dbReference type="Proteomes" id="UP000739565">
    <property type="component" value="Unassembled WGS sequence"/>
</dbReference>
<reference evidence="2" key="1">
    <citation type="submission" date="2021-07" db="EMBL/GenBank/DDBJ databases">
        <title>New genus and species of the family Alcaligenaceae.</title>
        <authorList>
            <person name="Hahn M.W."/>
        </authorList>
    </citation>
    <scope>NUCLEOTIDE SEQUENCE</scope>
    <source>
        <strain evidence="2">LF4-65</strain>
    </source>
</reference>
<name>A0A953T3U5_9BURK</name>
<dbReference type="AlphaFoldDB" id="A0A953T3U5"/>